<keyword evidence="3" id="KW-1185">Reference proteome</keyword>
<dbReference type="Proteomes" id="UP000299102">
    <property type="component" value="Unassembled WGS sequence"/>
</dbReference>
<name>A0A4C1WKJ9_EUMVA</name>
<evidence type="ECO:0000313" key="3">
    <source>
        <dbReference type="Proteomes" id="UP000299102"/>
    </source>
</evidence>
<proteinExistence type="predicted"/>
<evidence type="ECO:0000256" key="1">
    <source>
        <dbReference type="SAM" id="MobiDB-lite"/>
    </source>
</evidence>
<accession>A0A4C1WKJ9</accession>
<dbReference type="AlphaFoldDB" id="A0A4C1WKJ9"/>
<feature type="compositionally biased region" description="Low complexity" evidence="1">
    <location>
        <begin position="1"/>
        <end position="20"/>
    </location>
</feature>
<feature type="region of interest" description="Disordered" evidence="1">
    <location>
        <begin position="1"/>
        <end position="71"/>
    </location>
</feature>
<evidence type="ECO:0000313" key="2">
    <source>
        <dbReference type="EMBL" id="GBP50677.1"/>
    </source>
</evidence>
<protein>
    <submittedName>
        <fullName evidence="2">Uncharacterized protein</fullName>
    </submittedName>
</protein>
<comment type="caution">
    <text evidence="2">The sequence shown here is derived from an EMBL/GenBank/DDBJ whole genome shotgun (WGS) entry which is preliminary data.</text>
</comment>
<dbReference type="EMBL" id="BGZK01000570">
    <property type="protein sequence ID" value="GBP50677.1"/>
    <property type="molecule type" value="Genomic_DNA"/>
</dbReference>
<organism evidence="2 3">
    <name type="scientific">Eumeta variegata</name>
    <name type="common">Bagworm moth</name>
    <name type="synonym">Eumeta japonica</name>
    <dbReference type="NCBI Taxonomy" id="151549"/>
    <lineage>
        <taxon>Eukaryota</taxon>
        <taxon>Metazoa</taxon>
        <taxon>Ecdysozoa</taxon>
        <taxon>Arthropoda</taxon>
        <taxon>Hexapoda</taxon>
        <taxon>Insecta</taxon>
        <taxon>Pterygota</taxon>
        <taxon>Neoptera</taxon>
        <taxon>Endopterygota</taxon>
        <taxon>Lepidoptera</taxon>
        <taxon>Glossata</taxon>
        <taxon>Ditrysia</taxon>
        <taxon>Tineoidea</taxon>
        <taxon>Psychidae</taxon>
        <taxon>Oiketicinae</taxon>
        <taxon>Eumeta</taxon>
    </lineage>
</organism>
<gene>
    <name evidence="2" type="ORF">EVAR_34185_1</name>
</gene>
<reference evidence="2 3" key="1">
    <citation type="journal article" date="2019" name="Commun. Biol.">
        <title>The bagworm genome reveals a unique fibroin gene that provides high tensile strength.</title>
        <authorList>
            <person name="Kono N."/>
            <person name="Nakamura H."/>
            <person name="Ohtoshi R."/>
            <person name="Tomita M."/>
            <person name="Numata K."/>
            <person name="Arakawa K."/>
        </authorList>
    </citation>
    <scope>NUCLEOTIDE SEQUENCE [LARGE SCALE GENOMIC DNA]</scope>
</reference>
<sequence length="90" mass="9033">MDVIAGSSASGSRPARSASGICVTRVTDPGGGSAMAVGGSEYSRRRAASAPATPALSPAPSPPGSPHRSALHRGGCAWVIHDVKWHPDSM</sequence>